<dbReference type="GO" id="GO:0005737">
    <property type="term" value="C:cytoplasm"/>
    <property type="evidence" value="ECO:0007669"/>
    <property type="project" value="UniProtKB-SubCell"/>
</dbReference>
<dbReference type="PROSITE" id="PS51705">
    <property type="entry name" value="G_HFLX"/>
    <property type="match status" value="1"/>
</dbReference>
<dbReference type="GO" id="GO:0003924">
    <property type="term" value="F:GTPase activity"/>
    <property type="evidence" value="ECO:0007669"/>
    <property type="project" value="UniProtKB-UniRule"/>
</dbReference>
<protein>
    <recommendedName>
        <fullName evidence="6">GTPase HflX</fullName>
    </recommendedName>
    <alternativeName>
        <fullName evidence="6">GTP-binding protein HflX</fullName>
    </alternativeName>
</protein>
<dbReference type="AlphaFoldDB" id="A8F5B5"/>
<keyword evidence="4 8" id="KW-0460">Magnesium</keyword>
<evidence type="ECO:0000256" key="3">
    <source>
        <dbReference type="ARBA" id="ARBA00022741"/>
    </source>
</evidence>
<evidence type="ECO:0000259" key="10">
    <source>
        <dbReference type="PROSITE" id="PS51705"/>
    </source>
</evidence>
<comment type="similarity">
    <text evidence="6">Belongs to the TRAFAC class OBG-HflX-like GTPase superfamily. HflX GTPase family.</text>
</comment>
<dbReference type="Pfam" id="PF16360">
    <property type="entry name" value="GTP-bdg_M"/>
    <property type="match status" value="1"/>
</dbReference>
<dbReference type="eggNOG" id="COG2262">
    <property type="taxonomic scope" value="Bacteria"/>
</dbReference>
<dbReference type="InterPro" id="IPR016496">
    <property type="entry name" value="GTPase_HflX"/>
</dbReference>
<feature type="binding site" evidence="8">
    <location>
        <position position="228"/>
    </location>
    <ligand>
        <name>Mg(2+)</name>
        <dbReference type="ChEBI" id="CHEBI:18420"/>
    </ligand>
</feature>
<keyword evidence="9" id="KW-0175">Coiled coil</keyword>
<feature type="binding site" evidence="7">
    <location>
        <begin position="201"/>
        <end position="208"/>
    </location>
    <ligand>
        <name>GTP</name>
        <dbReference type="ChEBI" id="CHEBI:37565"/>
    </ligand>
</feature>
<dbReference type="PANTHER" id="PTHR10229">
    <property type="entry name" value="GTP-BINDING PROTEIN HFLX"/>
    <property type="match status" value="1"/>
</dbReference>
<dbReference type="EMBL" id="CP000812">
    <property type="protein sequence ID" value="ABV33349.1"/>
    <property type="molecule type" value="Genomic_DNA"/>
</dbReference>
<dbReference type="InterPro" id="IPR042108">
    <property type="entry name" value="GTPase_HflX_N_sf"/>
</dbReference>
<dbReference type="GO" id="GO:0046872">
    <property type="term" value="F:metal ion binding"/>
    <property type="evidence" value="ECO:0007669"/>
    <property type="project" value="UniProtKB-KW"/>
</dbReference>
<evidence type="ECO:0000313" key="11">
    <source>
        <dbReference type="EMBL" id="ABV33349.1"/>
    </source>
</evidence>
<keyword evidence="5 6" id="KW-0342">GTP-binding</keyword>
<dbReference type="SUPFAM" id="SSF52540">
    <property type="entry name" value="P-loop containing nucleoside triphosphate hydrolases"/>
    <property type="match status" value="1"/>
</dbReference>
<feature type="domain" description="Hflx-type G" evidence="10">
    <location>
        <begin position="195"/>
        <end position="360"/>
    </location>
</feature>
<feature type="binding site" evidence="8">
    <location>
        <position position="208"/>
    </location>
    <ligand>
        <name>Mg(2+)</name>
        <dbReference type="ChEBI" id="CHEBI:18420"/>
    </ligand>
</feature>
<dbReference type="PRINTS" id="PR00326">
    <property type="entry name" value="GTP1OBG"/>
</dbReference>
<feature type="binding site" evidence="7">
    <location>
        <begin position="226"/>
        <end position="230"/>
    </location>
    <ligand>
        <name>GTP</name>
        <dbReference type="ChEBI" id="CHEBI:37565"/>
    </ligand>
</feature>
<evidence type="ECO:0000256" key="7">
    <source>
        <dbReference type="PIRSR" id="PIRSR006809-1"/>
    </source>
</evidence>
<evidence type="ECO:0000256" key="5">
    <source>
        <dbReference type="ARBA" id="ARBA00023134"/>
    </source>
</evidence>
<dbReference type="InterPro" id="IPR030394">
    <property type="entry name" value="G_HFLX_dom"/>
</dbReference>
<dbReference type="FunFam" id="3.40.50.11060:FF:000001">
    <property type="entry name" value="GTPase HflX"/>
    <property type="match status" value="1"/>
</dbReference>
<dbReference type="Pfam" id="PF13167">
    <property type="entry name" value="GTP-bdg_N"/>
    <property type="match status" value="1"/>
</dbReference>
<gene>
    <name evidence="6" type="primary">hflX</name>
    <name evidence="11" type="ordered locus">Tlet_0783</name>
</gene>
<evidence type="ECO:0000256" key="9">
    <source>
        <dbReference type="SAM" id="Coils"/>
    </source>
</evidence>
<dbReference type="Pfam" id="PF01926">
    <property type="entry name" value="MMR_HSR1"/>
    <property type="match status" value="1"/>
</dbReference>
<feature type="binding site" evidence="7">
    <location>
        <begin position="314"/>
        <end position="317"/>
    </location>
    <ligand>
        <name>GTP</name>
        <dbReference type="ChEBI" id="CHEBI:37565"/>
    </ligand>
</feature>
<dbReference type="InterPro" id="IPR032305">
    <property type="entry name" value="GTP-bd_M"/>
</dbReference>
<feature type="coiled-coil region" evidence="9">
    <location>
        <begin position="154"/>
        <end position="181"/>
    </location>
</feature>
<evidence type="ECO:0000313" key="12">
    <source>
        <dbReference type="Proteomes" id="UP000002016"/>
    </source>
</evidence>
<dbReference type="Gene3D" id="6.10.250.2860">
    <property type="match status" value="1"/>
</dbReference>
<keyword evidence="1 6" id="KW-0963">Cytoplasm</keyword>
<comment type="subunit">
    <text evidence="6">Monomer. Associates with the 50S ribosomal subunit.</text>
</comment>
<accession>A8F5B5</accession>
<keyword evidence="3 6" id="KW-0547">Nucleotide-binding</keyword>
<comment type="function">
    <text evidence="6">GTPase that associates with the 50S ribosomal subunit and may have a role during protein synthesis or ribosome biogenesis.</text>
</comment>
<dbReference type="NCBIfam" id="TIGR03156">
    <property type="entry name" value="GTP_HflX"/>
    <property type="match status" value="1"/>
</dbReference>
<dbReference type="PIRSF" id="PIRSF006809">
    <property type="entry name" value="GTP-binding_hflX_prd"/>
    <property type="match status" value="1"/>
</dbReference>
<dbReference type="GO" id="GO:0005525">
    <property type="term" value="F:GTP binding"/>
    <property type="evidence" value="ECO:0007669"/>
    <property type="project" value="UniProtKB-UniRule"/>
</dbReference>
<evidence type="ECO:0000256" key="6">
    <source>
        <dbReference type="HAMAP-Rule" id="MF_00900"/>
    </source>
</evidence>
<evidence type="ECO:0000256" key="8">
    <source>
        <dbReference type="PIRSR" id="PIRSR006809-2"/>
    </source>
</evidence>
<dbReference type="Gene3D" id="3.40.50.300">
    <property type="entry name" value="P-loop containing nucleotide triphosphate hydrolases"/>
    <property type="match status" value="1"/>
</dbReference>
<dbReference type="InterPro" id="IPR025121">
    <property type="entry name" value="GTPase_HflX_N"/>
</dbReference>
<reference evidence="11 12" key="2">
    <citation type="journal article" date="2009" name="Proc. Natl. Acad. Sci. U.S.A.">
        <title>On the chimeric nature, thermophilic origin, and phylogenetic placement of the Thermotogales.</title>
        <authorList>
            <person name="Zhaxybayeva O."/>
            <person name="Swithers K.S."/>
            <person name="Lapierre P."/>
            <person name="Fournier G.P."/>
            <person name="Bickhart D.M."/>
            <person name="DeBoy R.T."/>
            <person name="Nelson K.E."/>
            <person name="Nesbo C.L."/>
            <person name="Doolittle W.F."/>
            <person name="Gogarten J.P."/>
            <person name="Noll K.M."/>
        </authorList>
    </citation>
    <scope>NUCLEOTIDE SEQUENCE [LARGE SCALE GENOMIC DNA]</scope>
    <source>
        <strain evidence="12">ATCC BAA-301 / DSM 14385 / NBRC 107922 / TMO</strain>
    </source>
</reference>
<evidence type="ECO:0000256" key="4">
    <source>
        <dbReference type="ARBA" id="ARBA00022842"/>
    </source>
</evidence>
<comment type="cofactor">
    <cofactor evidence="8">
        <name>Mg(2+)</name>
        <dbReference type="ChEBI" id="CHEBI:18420"/>
    </cofactor>
</comment>
<name>A8F5B5_PSELT</name>
<keyword evidence="12" id="KW-1185">Reference proteome</keyword>
<dbReference type="InterPro" id="IPR006073">
    <property type="entry name" value="GTP-bd"/>
</dbReference>
<dbReference type="STRING" id="416591.Tlet_0783"/>
<dbReference type="InterPro" id="IPR027417">
    <property type="entry name" value="P-loop_NTPase"/>
</dbReference>
<dbReference type="HAMAP" id="MF_00900">
    <property type="entry name" value="GTPase_HflX"/>
    <property type="match status" value="1"/>
</dbReference>
<dbReference type="GO" id="GO:0043022">
    <property type="term" value="F:ribosome binding"/>
    <property type="evidence" value="ECO:0007669"/>
    <property type="project" value="TreeGrafter"/>
</dbReference>
<sequence>MQQIKRNELMRAIVITIKGDYSSVEEIQQLLRTLNIDTVEVLYQKRERPDSRYYVGEGKIGKLLELIDFSGAHMVVVDDELTPVQAKNLEKKLSVVIKDRTQVILDIFAQHATTEEGKLQVEFAKLKYELPRLIGQGKWLSRLGGGTGTRGPGEQKIEEKRRKIRERIVAIKRQLSELAKDRTQQRKMRLNSELPMVSVVGYTNAGKSSLIKIISGSDILIANQLFSTLSPVVRRVKLPSGRVALFKDTVGFIKNVPHTIIEAFKSTLEEILFSDLILLVVDLSDENFQEKLDTSLSVVYELGADEIPRLLVFNKVDLIPYSQRIKILQSYPGAILISAVKADGIRELLSCIDKELEKSEKEALLTFKLQDMSWVLKEREKIVVKEQIFRDNQVIVRIKARSSVLERLRQHSTQEG</sequence>
<dbReference type="CDD" id="cd01878">
    <property type="entry name" value="HflX"/>
    <property type="match status" value="1"/>
</dbReference>
<dbReference type="PANTHER" id="PTHR10229:SF0">
    <property type="entry name" value="GTP-BINDING PROTEIN 6-RELATED"/>
    <property type="match status" value="1"/>
</dbReference>
<dbReference type="KEGG" id="tle:Tlet_0783"/>
<proteinExistence type="inferred from homology"/>
<keyword evidence="2 8" id="KW-0479">Metal-binding</keyword>
<dbReference type="Proteomes" id="UP000002016">
    <property type="component" value="Chromosome"/>
</dbReference>
<dbReference type="Gene3D" id="3.40.50.11060">
    <property type="entry name" value="GTPase HflX, N-terminal domain"/>
    <property type="match status" value="1"/>
</dbReference>
<feature type="binding site" evidence="7">
    <location>
        <begin position="248"/>
        <end position="251"/>
    </location>
    <ligand>
        <name>GTP</name>
        <dbReference type="ChEBI" id="CHEBI:37565"/>
    </ligand>
</feature>
<reference evidence="11 12" key="1">
    <citation type="submission" date="2007-08" db="EMBL/GenBank/DDBJ databases">
        <title>Complete sequence of Thermotoga lettingae TMO.</title>
        <authorList>
            <consortium name="US DOE Joint Genome Institute"/>
            <person name="Copeland A."/>
            <person name="Lucas S."/>
            <person name="Lapidus A."/>
            <person name="Barry K."/>
            <person name="Glavina del Rio T."/>
            <person name="Dalin E."/>
            <person name="Tice H."/>
            <person name="Pitluck S."/>
            <person name="Foster B."/>
            <person name="Bruce D."/>
            <person name="Schmutz J."/>
            <person name="Larimer F."/>
            <person name="Land M."/>
            <person name="Hauser L."/>
            <person name="Kyrpides N."/>
            <person name="Mikhailova N."/>
            <person name="Nelson K."/>
            <person name="Gogarten J.P."/>
            <person name="Noll K."/>
            <person name="Richardson P."/>
        </authorList>
    </citation>
    <scope>NUCLEOTIDE SEQUENCE [LARGE SCALE GENOMIC DNA]</scope>
    <source>
        <strain evidence="12">ATCC BAA-301 / DSM 14385 / NBRC 107922 / TMO</strain>
    </source>
</reference>
<evidence type="ECO:0000256" key="1">
    <source>
        <dbReference type="ARBA" id="ARBA00022490"/>
    </source>
</evidence>
<comment type="subcellular location">
    <subcellularLocation>
        <location evidence="6">Cytoplasm</location>
    </subcellularLocation>
    <text evidence="6">May associate with membranes.</text>
</comment>
<organism evidence="11 12">
    <name type="scientific">Pseudothermotoga lettingae (strain ATCC BAA-301 / DSM 14385 / NBRC 107922 / TMO)</name>
    <name type="common">Thermotoga lettingae</name>
    <dbReference type="NCBI Taxonomy" id="416591"/>
    <lineage>
        <taxon>Bacteria</taxon>
        <taxon>Thermotogati</taxon>
        <taxon>Thermotogota</taxon>
        <taxon>Thermotogae</taxon>
        <taxon>Thermotogales</taxon>
        <taxon>Thermotogaceae</taxon>
        <taxon>Pseudothermotoga</taxon>
    </lineage>
</organism>
<dbReference type="HOGENOM" id="CLU_019597_0_1_0"/>
<evidence type="ECO:0000256" key="2">
    <source>
        <dbReference type="ARBA" id="ARBA00022723"/>
    </source>
</evidence>
<dbReference type="RefSeq" id="WP_012002830.1">
    <property type="nucleotide sequence ID" value="NC_009828.1"/>
</dbReference>